<evidence type="ECO:0008006" key="3">
    <source>
        <dbReference type="Google" id="ProtNLM"/>
    </source>
</evidence>
<dbReference type="Proteomes" id="UP000050501">
    <property type="component" value="Unassembled WGS sequence"/>
</dbReference>
<comment type="caution">
    <text evidence="1">The sequence shown here is derived from an EMBL/GenBank/DDBJ whole genome shotgun (WGS) entry which is preliminary data.</text>
</comment>
<reference evidence="1 2" key="1">
    <citation type="submission" date="2015-07" db="EMBL/GenBank/DDBJ databases">
        <title>Genome sequence of Levilinea saccharolytica DSM 16555.</title>
        <authorList>
            <person name="Hemp J."/>
            <person name="Ward L.M."/>
            <person name="Pace L.A."/>
            <person name="Fischer W.W."/>
        </authorList>
    </citation>
    <scope>NUCLEOTIDE SEQUENCE [LARGE SCALE GENOMIC DNA]</scope>
    <source>
        <strain evidence="1 2">KIBI-1</strain>
    </source>
</reference>
<dbReference type="AlphaFoldDB" id="A0A0P6YHF3"/>
<accession>A0A0P6YHF3</accession>
<dbReference type="InterPro" id="IPR039968">
    <property type="entry name" value="BcerS-like"/>
</dbReference>
<proteinExistence type="predicted"/>
<dbReference type="PANTHER" id="PTHR41368:SF1">
    <property type="entry name" value="PROTEIN YGHO"/>
    <property type="match status" value="1"/>
</dbReference>
<evidence type="ECO:0000313" key="2">
    <source>
        <dbReference type="Proteomes" id="UP000050501"/>
    </source>
</evidence>
<sequence>MIRVFQIDPDQKAERERFIQFHYDLYKNCPQWVPPFRNDIRMMLNRKKHPFYDHSDAAFFIVERDGKMVGRVSAMENKPFNQYHNTKKIQFYLFDALNDLEAVKALFEEVYKWGRQRGMDQVVGPKGFSGFDGYGVQVEGFEHRQMMTMMNYNYPYYAELLEGAGFEKEVDFVSCYIPQSGFRLPEKAQEIARRVKERGTFEVKDFKNKRELLQWGERIGRAYNQAFVNNWEYYPISDREVKFVVENVLTIADPKLIKVILYKGDIVGFLFAFPDISAALQRQGGRITPWGLIDFLLEMKRTKWVSLNGVGVLPQYHGRGGNAILYDEIQKTITDYGFLHAEQTQMADTAEQVRKDMITLGAKIYKVHRIFHRAF</sequence>
<protein>
    <recommendedName>
        <fullName evidence="3">N-acetyltransferase domain-containing protein</fullName>
    </recommendedName>
</protein>
<keyword evidence="2" id="KW-1185">Reference proteome</keyword>
<dbReference type="EMBL" id="LGCM01000035">
    <property type="protein sequence ID" value="KPL81749.1"/>
    <property type="molecule type" value="Genomic_DNA"/>
</dbReference>
<organism evidence="1 2">
    <name type="scientific">Levilinea saccharolytica</name>
    <dbReference type="NCBI Taxonomy" id="229921"/>
    <lineage>
        <taxon>Bacteria</taxon>
        <taxon>Bacillati</taxon>
        <taxon>Chloroflexota</taxon>
        <taxon>Anaerolineae</taxon>
        <taxon>Anaerolineales</taxon>
        <taxon>Anaerolineaceae</taxon>
        <taxon>Levilinea</taxon>
    </lineage>
</organism>
<dbReference type="OrthoDB" id="9806005at2"/>
<dbReference type="SUPFAM" id="SSF55729">
    <property type="entry name" value="Acyl-CoA N-acyltransferases (Nat)"/>
    <property type="match status" value="1"/>
</dbReference>
<dbReference type="PANTHER" id="PTHR41368">
    <property type="entry name" value="PROTEIN YGHO"/>
    <property type="match status" value="1"/>
</dbReference>
<evidence type="ECO:0000313" key="1">
    <source>
        <dbReference type="EMBL" id="KPL81749.1"/>
    </source>
</evidence>
<dbReference type="InterPro" id="IPR016181">
    <property type="entry name" value="Acyl_CoA_acyltransferase"/>
</dbReference>
<dbReference type="Gene3D" id="3.40.630.30">
    <property type="match status" value="1"/>
</dbReference>
<name>A0A0P6YHF3_9CHLR</name>
<gene>
    <name evidence="1" type="ORF">ADN01_09115</name>
</gene>
<dbReference type="RefSeq" id="WP_062418345.1">
    <property type="nucleotide sequence ID" value="NZ_DF967974.1"/>
</dbReference>
<dbReference type="STRING" id="229921.ADN01_09115"/>